<gene>
    <name evidence="1" type="ORF">SDC9_202971</name>
</gene>
<dbReference type="SUPFAM" id="SSF52799">
    <property type="entry name" value="(Phosphotyrosine protein) phosphatases II"/>
    <property type="match status" value="1"/>
</dbReference>
<dbReference type="Pfam" id="PF13350">
    <property type="entry name" value="Y_phosphatase3"/>
    <property type="match status" value="1"/>
</dbReference>
<protein>
    <submittedName>
        <fullName evidence="1">Uncharacterized protein</fullName>
    </submittedName>
</protein>
<organism evidence="1">
    <name type="scientific">bioreactor metagenome</name>
    <dbReference type="NCBI Taxonomy" id="1076179"/>
    <lineage>
        <taxon>unclassified sequences</taxon>
        <taxon>metagenomes</taxon>
        <taxon>ecological metagenomes</taxon>
    </lineage>
</organism>
<reference evidence="1" key="1">
    <citation type="submission" date="2019-08" db="EMBL/GenBank/DDBJ databases">
        <authorList>
            <person name="Kucharzyk K."/>
            <person name="Murdoch R.W."/>
            <person name="Higgins S."/>
            <person name="Loffler F."/>
        </authorList>
    </citation>
    <scope>NUCLEOTIDE SEQUENCE</scope>
</reference>
<dbReference type="EMBL" id="VSSQ01124346">
    <property type="protein sequence ID" value="MPN55289.1"/>
    <property type="molecule type" value="Genomic_DNA"/>
</dbReference>
<dbReference type="AlphaFoldDB" id="A0A645IXY2"/>
<proteinExistence type="predicted"/>
<accession>A0A645IXY2</accession>
<comment type="caution">
    <text evidence="1">The sequence shown here is derived from an EMBL/GenBank/DDBJ whole genome shotgun (WGS) entry which is preliminary data.</text>
</comment>
<dbReference type="InterPro" id="IPR029021">
    <property type="entry name" value="Prot-tyrosine_phosphatase-like"/>
</dbReference>
<name>A0A645IXY2_9ZZZZ</name>
<dbReference type="InterPro" id="IPR026893">
    <property type="entry name" value="Tyr/Ser_Pase_IphP-type"/>
</dbReference>
<dbReference type="GO" id="GO:0004721">
    <property type="term" value="F:phosphoprotein phosphatase activity"/>
    <property type="evidence" value="ECO:0007669"/>
    <property type="project" value="InterPro"/>
</dbReference>
<evidence type="ECO:0000313" key="1">
    <source>
        <dbReference type="EMBL" id="MPN55289.1"/>
    </source>
</evidence>
<sequence length="67" mass="7879">MNEYRQLTANEAVLDYLYRLMDARPEYLKAAFDEMLLTAGSVKAYLSDVLQLTDDRLTDLRNRYLID</sequence>
<dbReference type="Gene3D" id="3.90.190.10">
    <property type="entry name" value="Protein tyrosine phosphatase superfamily"/>
    <property type="match status" value="1"/>
</dbReference>